<evidence type="ECO:0000313" key="3">
    <source>
        <dbReference type="Proteomes" id="UP001302602"/>
    </source>
</evidence>
<evidence type="ECO:0000256" key="1">
    <source>
        <dbReference type="SAM" id="MobiDB-lite"/>
    </source>
</evidence>
<protein>
    <submittedName>
        <fullName evidence="2">Uncharacterized protein</fullName>
    </submittedName>
</protein>
<dbReference type="RefSeq" id="XP_062648366.1">
    <property type="nucleotide sequence ID" value="XM_062791222.1"/>
</dbReference>
<feature type="compositionally biased region" description="Low complexity" evidence="1">
    <location>
        <begin position="1"/>
        <end position="16"/>
    </location>
</feature>
<reference evidence="2" key="2">
    <citation type="submission" date="2023-05" db="EMBL/GenBank/DDBJ databases">
        <authorList>
            <consortium name="Lawrence Berkeley National Laboratory"/>
            <person name="Steindorff A."/>
            <person name="Hensen N."/>
            <person name="Bonometti L."/>
            <person name="Westerberg I."/>
            <person name="Brannstrom I.O."/>
            <person name="Guillou S."/>
            <person name="Cros-Aarteil S."/>
            <person name="Calhoun S."/>
            <person name="Haridas S."/>
            <person name="Kuo A."/>
            <person name="Mondo S."/>
            <person name="Pangilinan J."/>
            <person name="Riley R."/>
            <person name="Labutti K."/>
            <person name="Andreopoulos B."/>
            <person name="Lipzen A."/>
            <person name="Chen C."/>
            <person name="Yanf M."/>
            <person name="Daum C."/>
            <person name="Ng V."/>
            <person name="Clum A."/>
            <person name="Ohm R."/>
            <person name="Martin F."/>
            <person name="Silar P."/>
            <person name="Natvig D."/>
            <person name="Lalanne C."/>
            <person name="Gautier V."/>
            <person name="Ament-Velasquez S.L."/>
            <person name="Kruys A."/>
            <person name="Hutchinson M.I."/>
            <person name="Powell A.J."/>
            <person name="Barry K."/>
            <person name="Miller A.N."/>
            <person name="Grigoriev I.V."/>
            <person name="Debuchy R."/>
            <person name="Gladieux P."/>
            <person name="Thoren M.H."/>
            <person name="Johannesson H."/>
        </authorList>
    </citation>
    <scope>NUCLEOTIDE SEQUENCE</scope>
    <source>
        <strain evidence="2">CBS 731.68</strain>
    </source>
</reference>
<evidence type="ECO:0000313" key="2">
    <source>
        <dbReference type="EMBL" id="KAK4124595.1"/>
    </source>
</evidence>
<dbReference type="EMBL" id="MU853227">
    <property type="protein sequence ID" value="KAK4124595.1"/>
    <property type="molecule type" value="Genomic_DNA"/>
</dbReference>
<name>A0AAN6Z3U8_9PEZI</name>
<proteinExistence type="predicted"/>
<reference evidence="2" key="1">
    <citation type="journal article" date="2023" name="Mol. Phylogenet. Evol.">
        <title>Genome-scale phylogeny and comparative genomics of the fungal order Sordariales.</title>
        <authorList>
            <person name="Hensen N."/>
            <person name="Bonometti L."/>
            <person name="Westerberg I."/>
            <person name="Brannstrom I.O."/>
            <person name="Guillou S."/>
            <person name="Cros-Aarteil S."/>
            <person name="Calhoun S."/>
            <person name="Haridas S."/>
            <person name="Kuo A."/>
            <person name="Mondo S."/>
            <person name="Pangilinan J."/>
            <person name="Riley R."/>
            <person name="LaButti K."/>
            <person name="Andreopoulos B."/>
            <person name="Lipzen A."/>
            <person name="Chen C."/>
            <person name="Yan M."/>
            <person name="Daum C."/>
            <person name="Ng V."/>
            <person name="Clum A."/>
            <person name="Steindorff A."/>
            <person name="Ohm R.A."/>
            <person name="Martin F."/>
            <person name="Silar P."/>
            <person name="Natvig D.O."/>
            <person name="Lalanne C."/>
            <person name="Gautier V."/>
            <person name="Ament-Velasquez S.L."/>
            <person name="Kruys A."/>
            <person name="Hutchinson M.I."/>
            <person name="Powell A.J."/>
            <person name="Barry K."/>
            <person name="Miller A.N."/>
            <person name="Grigoriev I.V."/>
            <person name="Debuchy R."/>
            <person name="Gladieux P."/>
            <person name="Hiltunen Thoren M."/>
            <person name="Johannesson H."/>
        </authorList>
    </citation>
    <scope>NUCLEOTIDE SEQUENCE</scope>
    <source>
        <strain evidence="2">CBS 731.68</strain>
    </source>
</reference>
<accession>A0AAN6Z3U8</accession>
<gene>
    <name evidence="2" type="ORF">N657DRAFT_633639</name>
</gene>
<comment type="caution">
    <text evidence="2">The sequence shown here is derived from an EMBL/GenBank/DDBJ whole genome shotgun (WGS) entry which is preliminary data.</text>
</comment>
<organism evidence="2 3">
    <name type="scientific">Parathielavia appendiculata</name>
    <dbReference type="NCBI Taxonomy" id="2587402"/>
    <lineage>
        <taxon>Eukaryota</taxon>
        <taxon>Fungi</taxon>
        <taxon>Dikarya</taxon>
        <taxon>Ascomycota</taxon>
        <taxon>Pezizomycotina</taxon>
        <taxon>Sordariomycetes</taxon>
        <taxon>Sordariomycetidae</taxon>
        <taxon>Sordariales</taxon>
        <taxon>Chaetomiaceae</taxon>
        <taxon>Parathielavia</taxon>
    </lineage>
</organism>
<dbReference type="GeneID" id="87827991"/>
<feature type="compositionally biased region" description="Basic and acidic residues" evidence="1">
    <location>
        <begin position="47"/>
        <end position="56"/>
    </location>
</feature>
<feature type="compositionally biased region" description="Basic and acidic residues" evidence="1">
    <location>
        <begin position="27"/>
        <end position="37"/>
    </location>
</feature>
<dbReference type="AlphaFoldDB" id="A0AAN6Z3U8"/>
<dbReference type="Proteomes" id="UP001302602">
    <property type="component" value="Unassembled WGS sequence"/>
</dbReference>
<keyword evidence="3" id="KW-1185">Reference proteome</keyword>
<sequence length="116" mass="12735">MPKRGSAAVSSVASQVPTANMFPQNPPRERRSSEGQSRKQPTTKEGQPVHEEEPKSRRGASSIPRRSTGSEIGERDHMMPMTVEEAVGEAPEEEDRDLFSERQLDVAFGVVAGKTM</sequence>
<feature type="region of interest" description="Disordered" evidence="1">
    <location>
        <begin position="1"/>
        <end position="80"/>
    </location>
</feature>